<dbReference type="InterPro" id="IPR028994">
    <property type="entry name" value="Integrin_alpha_N"/>
</dbReference>
<proteinExistence type="predicted"/>
<accession>A0ABW5QM31</accession>
<dbReference type="Gene3D" id="3.40.50.880">
    <property type="match status" value="1"/>
</dbReference>
<dbReference type="SUPFAM" id="SSF52317">
    <property type="entry name" value="Class I glutamine amidotransferase-like"/>
    <property type="match status" value="1"/>
</dbReference>
<dbReference type="Gene3D" id="3.20.20.370">
    <property type="entry name" value="Glycoside hydrolase/deacetylase"/>
    <property type="match status" value="1"/>
</dbReference>
<dbReference type="CDD" id="cd11304">
    <property type="entry name" value="Cadherin_repeat"/>
    <property type="match status" value="1"/>
</dbReference>
<protein>
    <submittedName>
        <fullName evidence="3">FG-GAP-like repeat-containing protein</fullName>
    </submittedName>
</protein>
<feature type="domain" description="Cadherin" evidence="2">
    <location>
        <begin position="1046"/>
        <end position="1145"/>
    </location>
</feature>
<keyword evidence="1" id="KW-0732">Signal</keyword>
<dbReference type="InterPro" id="IPR011330">
    <property type="entry name" value="Glyco_hydro/deAcase_b/a-brl"/>
</dbReference>
<dbReference type="InterPro" id="IPR002126">
    <property type="entry name" value="Cadherin-like_dom"/>
</dbReference>
<dbReference type="Proteomes" id="UP001597521">
    <property type="component" value="Unassembled WGS sequence"/>
</dbReference>
<dbReference type="SUPFAM" id="SSF69318">
    <property type="entry name" value="Integrin alpha N-terminal domain"/>
    <property type="match status" value="1"/>
</dbReference>
<dbReference type="RefSeq" id="WP_386834095.1">
    <property type="nucleotide sequence ID" value="NZ_JBHUNP010000001.1"/>
</dbReference>
<dbReference type="Pfam" id="PF13517">
    <property type="entry name" value="FG-GAP_3"/>
    <property type="match status" value="1"/>
</dbReference>
<reference evidence="4" key="1">
    <citation type="journal article" date="2019" name="Int. J. Syst. Evol. Microbiol.">
        <title>The Global Catalogue of Microorganisms (GCM) 10K type strain sequencing project: providing services to taxonomists for standard genome sequencing and annotation.</title>
        <authorList>
            <consortium name="The Broad Institute Genomics Platform"/>
            <consortium name="The Broad Institute Genome Sequencing Center for Infectious Disease"/>
            <person name="Wu L."/>
            <person name="Ma J."/>
        </authorList>
    </citation>
    <scope>NUCLEOTIDE SEQUENCE [LARGE SCALE GENOMIC DNA]</scope>
    <source>
        <strain evidence="4">CCM 7427</strain>
    </source>
</reference>
<evidence type="ECO:0000256" key="1">
    <source>
        <dbReference type="ARBA" id="ARBA00022729"/>
    </source>
</evidence>
<dbReference type="InterPro" id="IPR013517">
    <property type="entry name" value="FG-GAP"/>
</dbReference>
<evidence type="ECO:0000313" key="4">
    <source>
        <dbReference type="Proteomes" id="UP001597521"/>
    </source>
</evidence>
<comment type="caution">
    <text evidence="3">The sequence shown here is derived from an EMBL/GenBank/DDBJ whole genome shotgun (WGS) entry which is preliminary data.</text>
</comment>
<dbReference type="EMBL" id="JBHUNP010000001">
    <property type="protein sequence ID" value="MFD2648790.1"/>
    <property type="molecule type" value="Genomic_DNA"/>
</dbReference>
<dbReference type="PROSITE" id="PS50268">
    <property type="entry name" value="CADHERIN_2"/>
    <property type="match status" value="1"/>
</dbReference>
<sequence length="1580" mass="166628">MAIVLNGSLSDWTAADRLEKSGTTVANHEVFGRFEDGKFYFALNSAAPVGHNTTLWLNTDRNSQTGEQVFGAATGADFRIEFDADGTPMLINAILGGATLPLTFARSEDGRILEFELDPAQIGNAGAVTFALDINDGPHLPESYFVGGYTVVDPAANPLDGSLDEWTRSDRIDTPLTARQGYEVFGAAADGIFQLALKAPGPIGNGTTFWLNTDNNTATGTPIFDIAGVGGAEYRIEVDAGGIARLYTGSGTTPLATLNSMLGSDETTLELSVPKALVGNTSRLDIFIDVNNNNDGFIPGSYFGPGLTLVDDPGAQVPETGERKIAIVYSATTAAQFFSPMAYSQLFMSAQNQAMAAGIPFDVIDEDDLTDLAKLSQYDALVFPSFRNVPANHAAIQETLTRLVYDYDVSLITAGDFMTNDATGAALPDAYARMHLLLGLERVGGSNGNVEVKVVAGPDGHPVTEGYAPGATIHNYASIGTSYFGAVNEAYTPTTTIASQVVDSATHDAVVGTVTGGKNVHFATESLLGDSNLLGKALDWVTSTGSGPTVSLHMSRNSSIVASRNDMDQSQESYDVDGEGNGGIGIYDVLLPILQSWKEQYNFVGSYYVNVGANPPDQETNWLISKFYYDQLLAMGNEIGSHSYTHPSDTNFLAGVIDTQEELDAFAALYAQPGNVDGDPAIAAQLASMTLAEYQAALGRGIAAADPAALDALDKAVLTTTFQFQFEKARQVLEEELGINIGGAAVPGMPESLATAREIIQYYEYLSGGASLVGAGYPSAFGYLSADENNKIYLAPNVSFDFTLMGWQNLTVEQAIAAWTAEWNKLNENSDLPVVVWPWHDYGPTEWVIDPPLPSEYREEMFTHFIQMAHGSGAEFVTLADLAARMQAFEKSDFSFSVAGNTITAMATPTSGQVGTFALNLDDLGGQTIRSVANWYAYDEDSVFLDADGGEFQIELGTTTEDVTHITSLDQRMKLVSLYGDGTNLTFTAEGEGIVKVALKDYQGTPFAVTGATLVSQVGDVLTLKLPTLGTHNVGVALVDAAPTGILVSDQITLLENTSSRTKVATIAVSDPDLDPRLRDNAVTVSDDRFVFDETDGGLYLQSGKSVDFEAQSFIDLLLSTGSGASAITKAVQLSVTDVNEAPTSIVVSNQIALAENTTIRTKVADLSVLDPDTSAAFRNNAVAVNDSRFEIADDALYLKAGQTVDFETSSAVELVLSTGSGDDTISKSVRLAIGDVPEDAVSLVLRSFTPSAEGWNSNDRYPRHLADVNGDGSADIVGFGDSGVYVAVANGQGGFNSPSMVLEGFAPAIDGWVSNDRFPRHLADVNGDGSADIVGFGDSGVYVAVANGQGGFNSPSMVLEGFATITDGWVSNDRFPRHLADVNGDGSADIVGFGDSGVFVAVANGQGGFNSPSMVLEGFAPAIDGWVSNDRFPRHLADVNGDGSADIVGFGDSGVYVAVANGQGGFNSPSMVLESFAPAIDGWVSNDRFPRHLADVNGDGSADIVGFGNSGVYVAVANGQGGFNSPTMVLEGFATTTDGWVSNDRFPRHLADVNGDGSADIVGFGDSGVYVAASNDWFA</sequence>
<dbReference type="InterPro" id="IPR029062">
    <property type="entry name" value="Class_I_gatase-like"/>
</dbReference>
<evidence type="ECO:0000259" key="2">
    <source>
        <dbReference type="PROSITE" id="PS50268"/>
    </source>
</evidence>
<evidence type="ECO:0000313" key="3">
    <source>
        <dbReference type="EMBL" id="MFD2648790.1"/>
    </source>
</evidence>
<dbReference type="SUPFAM" id="SSF88713">
    <property type="entry name" value="Glycoside hydrolase/deacetylase"/>
    <property type="match status" value="1"/>
</dbReference>
<gene>
    <name evidence="3" type="ORF">ACFSX5_13445</name>
</gene>
<keyword evidence="4" id="KW-1185">Reference proteome</keyword>
<organism evidence="3 4">
    <name type="scientific">Devosia albogilva</name>
    <dbReference type="NCBI Taxonomy" id="429726"/>
    <lineage>
        <taxon>Bacteria</taxon>
        <taxon>Pseudomonadati</taxon>
        <taxon>Pseudomonadota</taxon>
        <taxon>Alphaproteobacteria</taxon>
        <taxon>Hyphomicrobiales</taxon>
        <taxon>Devosiaceae</taxon>
        <taxon>Devosia</taxon>
    </lineage>
</organism>
<name>A0ABW5QM31_9HYPH</name>